<name>A0A6H5IHE7_9HYME</name>
<dbReference type="InterPro" id="IPR009360">
    <property type="entry name" value="Isy1"/>
</dbReference>
<dbReference type="AlphaFoldDB" id="A0A6H5IHE7"/>
<dbReference type="GO" id="GO:0000350">
    <property type="term" value="P:generation of catalytic spliceosome for second transesterification step"/>
    <property type="evidence" value="ECO:0007669"/>
    <property type="project" value="InterPro"/>
</dbReference>
<feature type="region of interest" description="Disordered" evidence="1">
    <location>
        <begin position="36"/>
        <end position="61"/>
    </location>
</feature>
<evidence type="ECO:0000256" key="1">
    <source>
        <dbReference type="SAM" id="MobiDB-lite"/>
    </source>
</evidence>
<protein>
    <submittedName>
        <fullName evidence="2">Uncharacterized protein</fullName>
    </submittedName>
</protein>
<keyword evidence="3" id="KW-1185">Reference proteome</keyword>
<feature type="compositionally biased region" description="Basic and acidic residues" evidence="1">
    <location>
        <begin position="36"/>
        <end position="45"/>
    </location>
</feature>
<reference evidence="2 3" key="1">
    <citation type="submission" date="2020-02" db="EMBL/GenBank/DDBJ databases">
        <authorList>
            <person name="Ferguson B K."/>
        </authorList>
    </citation>
    <scope>NUCLEOTIDE SEQUENCE [LARGE SCALE GENOMIC DNA]</scope>
</reference>
<dbReference type="Pfam" id="PF06246">
    <property type="entry name" value="Isy1"/>
    <property type="match status" value="1"/>
</dbReference>
<dbReference type="EMBL" id="CADCXV010000860">
    <property type="protein sequence ID" value="CAB0037578.1"/>
    <property type="molecule type" value="Genomic_DNA"/>
</dbReference>
<proteinExistence type="predicted"/>
<dbReference type="Proteomes" id="UP000479190">
    <property type="component" value="Unassembled WGS sequence"/>
</dbReference>
<accession>A0A6H5IHE7</accession>
<evidence type="ECO:0000313" key="3">
    <source>
        <dbReference type="Proteomes" id="UP000479190"/>
    </source>
</evidence>
<evidence type="ECO:0000313" key="2">
    <source>
        <dbReference type="EMBL" id="CAB0037578.1"/>
    </source>
</evidence>
<organism evidence="2 3">
    <name type="scientific">Trichogramma brassicae</name>
    <dbReference type="NCBI Taxonomy" id="86971"/>
    <lineage>
        <taxon>Eukaryota</taxon>
        <taxon>Metazoa</taxon>
        <taxon>Ecdysozoa</taxon>
        <taxon>Arthropoda</taxon>
        <taxon>Hexapoda</taxon>
        <taxon>Insecta</taxon>
        <taxon>Pterygota</taxon>
        <taxon>Neoptera</taxon>
        <taxon>Endopterygota</taxon>
        <taxon>Hymenoptera</taxon>
        <taxon>Apocrita</taxon>
        <taxon>Proctotrupomorpha</taxon>
        <taxon>Chalcidoidea</taxon>
        <taxon>Trichogrammatidae</taxon>
        <taxon>Trichogramma</taxon>
    </lineage>
</organism>
<gene>
    <name evidence="2" type="ORF">TBRA_LOCUS9401</name>
</gene>
<sequence length="180" mass="20217">MKDIDADYYGYRDDDDGLIEPFEDLEEIKHRKTRIEEWETKHENDPETEAEKEEEKDQNVEIHIPTQQEVQAALLQRMYYIRRPPRLVASRSGPASTPAAVASGPQQRVPALYLRRMGHGAHVVPVLKLVGAAAALAETQPADHLAALLAQGGAPAIVDRQVERHLGQLEQSDLRIKSQE</sequence>
<dbReference type="OrthoDB" id="1739576at2759"/>